<dbReference type="EMBL" id="JAAGMK010000235">
    <property type="protein sequence ID" value="NEB84321.1"/>
    <property type="molecule type" value="Genomic_DNA"/>
</dbReference>
<evidence type="ECO:0000313" key="1">
    <source>
        <dbReference type="EMBL" id="NEB84321.1"/>
    </source>
</evidence>
<dbReference type="AlphaFoldDB" id="A0A6G3SN30"/>
<gene>
    <name evidence="1" type="ORF">G3I43_09045</name>
</gene>
<name>A0A6G3SN30_STRAQ</name>
<comment type="caution">
    <text evidence="1">The sequence shown here is derived from an EMBL/GenBank/DDBJ whole genome shotgun (WGS) entry which is preliminary data.</text>
</comment>
<dbReference type="RefSeq" id="WP_164257126.1">
    <property type="nucleotide sequence ID" value="NZ_JAAGLK010000229.1"/>
</dbReference>
<sequence>MDDLARHADDLSSLPPSCGPVRLVAVDGHAGSGKSTFAARLAAALGGAPVLHLDDLATHEELFDWTGRLREQVLLPLSRGGSARYAPYDWTERRFGPARTLEPAPVVLVEGVGAGRRQVRPWLAALCWMELDRDTSWGRGRRRDGAGLTEFWDGWTLAEARHFAEDPSRPYADTLVRQLPEGYAWLPGPHATAGANRTVTYGSQNVPPY</sequence>
<evidence type="ECO:0008006" key="2">
    <source>
        <dbReference type="Google" id="ProtNLM"/>
    </source>
</evidence>
<organism evidence="1">
    <name type="scientific">Streptomyces anulatus</name>
    <name type="common">Streptomyces chrysomallus</name>
    <dbReference type="NCBI Taxonomy" id="1892"/>
    <lineage>
        <taxon>Bacteria</taxon>
        <taxon>Bacillati</taxon>
        <taxon>Actinomycetota</taxon>
        <taxon>Actinomycetes</taxon>
        <taxon>Kitasatosporales</taxon>
        <taxon>Streptomycetaceae</taxon>
        <taxon>Streptomyces</taxon>
    </lineage>
</organism>
<dbReference type="InterPro" id="IPR027417">
    <property type="entry name" value="P-loop_NTPase"/>
</dbReference>
<reference evidence="1" key="1">
    <citation type="submission" date="2020-01" db="EMBL/GenBank/DDBJ databases">
        <title>Insect and environment-associated Actinomycetes.</title>
        <authorList>
            <person name="Currrie C."/>
            <person name="Chevrette M."/>
            <person name="Carlson C."/>
            <person name="Stubbendieck R."/>
            <person name="Wendt-Pienkowski E."/>
        </authorList>
    </citation>
    <scope>NUCLEOTIDE SEQUENCE</scope>
    <source>
        <strain evidence="1">SID505</strain>
    </source>
</reference>
<dbReference type="Gene3D" id="3.40.50.300">
    <property type="entry name" value="P-loop containing nucleotide triphosphate hydrolases"/>
    <property type="match status" value="1"/>
</dbReference>
<accession>A0A6G3SN30</accession>
<protein>
    <recommendedName>
        <fullName evidence="2">Uridine kinase</fullName>
    </recommendedName>
</protein>
<dbReference type="SUPFAM" id="SSF52540">
    <property type="entry name" value="P-loop containing nucleoside triphosphate hydrolases"/>
    <property type="match status" value="1"/>
</dbReference>
<proteinExistence type="predicted"/>